<keyword evidence="4 8" id="KW-0812">Transmembrane</keyword>
<keyword evidence="10" id="KW-1185">Reference proteome</keyword>
<protein>
    <submittedName>
        <fullName evidence="9">Sodium:solute symporter family protein</fullName>
    </submittedName>
</protein>
<keyword evidence="6 8" id="KW-0472">Membrane</keyword>
<proteinExistence type="inferred from homology"/>
<feature type="transmembrane region" description="Helical" evidence="8">
    <location>
        <begin position="186"/>
        <end position="206"/>
    </location>
</feature>
<gene>
    <name evidence="9" type="ORF">HZF24_00690</name>
</gene>
<reference evidence="9" key="1">
    <citation type="submission" date="2020-07" db="EMBL/GenBank/DDBJ databases">
        <title>Genomic analysis of a strain of Sedimentibacter Hydroxybenzoicus DSM7310.</title>
        <authorList>
            <person name="Ma S."/>
        </authorList>
    </citation>
    <scope>NUCLEOTIDE SEQUENCE</scope>
    <source>
        <strain evidence="9">DSM 7310</strain>
    </source>
</reference>
<sequence>MGTADLIVFAVYMVGMVVIGFIAQGKIQTMDDFILGGRRFNLIALVGTIMATMVGSGMTMGAVGDAYKNGIGGNVFWMYVGFSIGLFYFGYISVKIRETGKRTIAEIISFRFGNNARLISSIVIILYAVSIVAINIAGLRNVILYVFGEHMALSLSMATAIAAAVCILYTSIGGFYAVAWTDVVQFAVMIVGIIILGPIIGLSNAGGFEAVSTAYTSAGSSMTNPLINGFSAGALGYFLAYFLTVPGDPTMPQRALASKDDKSAKKAFYISGVMGLILGASLLVIGGAAFVLMPGLENPEAALPVFILNYYPPVIRGLAISGIVAAIMSSFDSFLILATTHLVYDVGSSLNKEISEEKMSKMLPKVTIVIGVLGLLIALFIQSLFTYLYMVFSIIGSALVPSIIAALYYKEKATSKAVVASVITGTFVPAVLYLTVGYDVFLGDPVFLGIIASTLVLIVGSIVTKERASIK</sequence>
<evidence type="ECO:0000256" key="2">
    <source>
        <dbReference type="ARBA" id="ARBA00006434"/>
    </source>
</evidence>
<feature type="transmembrane region" description="Helical" evidence="8">
    <location>
        <begin position="363"/>
        <end position="381"/>
    </location>
</feature>
<dbReference type="CDD" id="cd10322">
    <property type="entry name" value="SLC5sbd"/>
    <property type="match status" value="1"/>
</dbReference>
<dbReference type="PROSITE" id="PS50283">
    <property type="entry name" value="NA_SOLUT_SYMP_3"/>
    <property type="match status" value="1"/>
</dbReference>
<feature type="transmembrane region" description="Helical" evidence="8">
    <location>
        <begin position="43"/>
        <end position="64"/>
    </location>
</feature>
<feature type="transmembrane region" description="Helical" evidence="8">
    <location>
        <begin position="115"/>
        <end position="137"/>
    </location>
</feature>
<dbReference type="PANTHER" id="PTHR48086">
    <property type="entry name" value="SODIUM/PROLINE SYMPORTER-RELATED"/>
    <property type="match status" value="1"/>
</dbReference>
<feature type="transmembrane region" description="Helical" evidence="8">
    <location>
        <begin position="226"/>
        <end position="246"/>
    </location>
</feature>
<dbReference type="InterPro" id="IPR001734">
    <property type="entry name" value="Na/solute_symporter"/>
</dbReference>
<comment type="similarity">
    <text evidence="2 7">Belongs to the sodium:solute symporter (SSF) (TC 2.A.21) family.</text>
</comment>
<dbReference type="InterPro" id="IPR038377">
    <property type="entry name" value="Na/Glc_symporter_sf"/>
</dbReference>
<dbReference type="Proteomes" id="UP000611629">
    <property type="component" value="Unassembled WGS sequence"/>
</dbReference>
<feature type="transmembrane region" description="Helical" evidence="8">
    <location>
        <begin position="446"/>
        <end position="464"/>
    </location>
</feature>
<feature type="transmembrane region" description="Helical" evidence="8">
    <location>
        <begin position="76"/>
        <end position="94"/>
    </location>
</feature>
<feature type="transmembrane region" description="Helical" evidence="8">
    <location>
        <begin position="267"/>
        <end position="293"/>
    </location>
</feature>
<feature type="transmembrane region" description="Helical" evidence="8">
    <location>
        <begin position="6"/>
        <end position="23"/>
    </location>
</feature>
<feature type="transmembrane region" description="Helical" evidence="8">
    <location>
        <begin position="387"/>
        <end position="409"/>
    </location>
</feature>
<dbReference type="EMBL" id="JACBNQ010000001">
    <property type="protein sequence ID" value="NYB72651.1"/>
    <property type="molecule type" value="Genomic_DNA"/>
</dbReference>
<accession>A0A974GUT2</accession>
<keyword evidence="3" id="KW-0813">Transport</keyword>
<dbReference type="RefSeq" id="WP_179236336.1">
    <property type="nucleotide sequence ID" value="NZ_JACBNQ010000001.1"/>
</dbReference>
<evidence type="ECO:0000256" key="7">
    <source>
        <dbReference type="RuleBase" id="RU362091"/>
    </source>
</evidence>
<feature type="transmembrane region" description="Helical" evidence="8">
    <location>
        <begin position="416"/>
        <end position="434"/>
    </location>
</feature>
<feature type="transmembrane region" description="Helical" evidence="8">
    <location>
        <begin position="313"/>
        <end position="343"/>
    </location>
</feature>
<evidence type="ECO:0000256" key="3">
    <source>
        <dbReference type="ARBA" id="ARBA00022448"/>
    </source>
</evidence>
<evidence type="ECO:0000313" key="10">
    <source>
        <dbReference type="Proteomes" id="UP000611629"/>
    </source>
</evidence>
<evidence type="ECO:0000256" key="1">
    <source>
        <dbReference type="ARBA" id="ARBA00004141"/>
    </source>
</evidence>
<comment type="caution">
    <text evidence="9">The sequence shown here is derived from an EMBL/GenBank/DDBJ whole genome shotgun (WGS) entry which is preliminary data.</text>
</comment>
<keyword evidence="5 8" id="KW-1133">Transmembrane helix</keyword>
<dbReference type="Gene3D" id="1.20.1730.10">
    <property type="entry name" value="Sodium/glucose cotransporter"/>
    <property type="match status" value="1"/>
</dbReference>
<dbReference type="Pfam" id="PF00474">
    <property type="entry name" value="SSF"/>
    <property type="match status" value="1"/>
</dbReference>
<comment type="subcellular location">
    <subcellularLocation>
        <location evidence="1">Membrane</location>
        <topology evidence="1">Multi-pass membrane protein</topology>
    </subcellularLocation>
</comment>
<dbReference type="PANTHER" id="PTHR48086:SF7">
    <property type="entry name" value="SODIUM-SOLUTE SYMPORTER-RELATED"/>
    <property type="match status" value="1"/>
</dbReference>
<evidence type="ECO:0000256" key="4">
    <source>
        <dbReference type="ARBA" id="ARBA00022692"/>
    </source>
</evidence>
<evidence type="ECO:0000256" key="6">
    <source>
        <dbReference type="ARBA" id="ARBA00023136"/>
    </source>
</evidence>
<feature type="transmembrane region" description="Helical" evidence="8">
    <location>
        <begin position="157"/>
        <end position="179"/>
    </location>
</feature>
<organism evidence="9 10">
    <name type="scientific">Sedimentibacter hydroxybenzoicus DSM 7310</name>
    <dbReference type="NCBI Taxonomy" id="1123245"/>
    <lineage>
        <taxon>Bacteria</taxon>
        <taxon>Bacillati</taxon>
        <taxon>Bacillota</taxon>
        <taxon>Tissierellia</taxon>
        <taxon>Sedimentibacter</taxon>
    </lineage>
</organism>
<evidence type="ECO:0000256" key="8">
    <source>
        <dbReference type="SAM" id="Phobius"/>
    </source>
</evidence>
<dbReference type="InterPro" id="IPR050277">
    <property type="entry name" value="Sodium:Solute_Symporter"/>
</dbReference>
<evidence type="ECO:0000313" key="9">
    <source>
        <dbReference type="EMBL" id="NYB72651.1"/>
    </source>
</evidence>
<evidence type="ECO:0000256" key="5">
    <source>
        <dbReference type="ARBA" id="ARBA00022989"/>
    </source>
</evidence>
<dbReference type="GO" id="GO:0022857">
    <property type="term" value="F:transmembrane transporter activity"/>
    <property type="evidence" value="ECO:0007669"/>
    <property type="project" value="InterPro"/>
</dbReference>
<dbReference type="AlphaFoldDB" id="A0A974GUT2"/>
<dbReference type="GO" id="GO:0005886">
    <property type="term" value="C:plasma membrane"/>
    <property type="evidence" value="ECO:0007669"/>
    <property type="project" value="TreeGrafter"/>
</dbReference>
<name>A0A974GUT2_SEDHY</name>